<evidence type="ECO:0000313" key="1">
    <source>
        <dbReference type="EMBL" id="PNR46526.1"/>
    </source>
</evidence>
<dbReference type="GO" id="GO:0035556">
    <property type="term" value="P:intracellular signal transduction"/>
    <property type="evidence" value="ECO:0000318"/>
    <property type="project" value="GO_Central"/>
</dbReference>
<dbReference type="Gramene" id="Pp3c10_9290V3.1">
    <property type="protein sequence ID" value="Pp3c10_9290V3.1"/>
    <property type="gene ID" value="Pp3c10_9290"/>
</dbReference>
<dbReference type="AlphaFoldDB" id="A0A2K1JYC1"/>
<proteinExistence type="predicted"/>
<reference evidence="1 3" key="1">
    <citation type="journal article" date="2008" name="Science">
        <title>The Physcomitrella genome reveals evolutionary insights into the conquest of land by plants.</title>
        <authorList>
            <person name="Rensing S."/>
            <person name="Lang D."/>
            <person name="Zimmer A."/>
            <person name="Terry A."/>
            <person name="Salamov A."/>
            <person name="Shapiro H."/>
            <person name="Nishiyama T."/>
            <person name="Perroud P.-F."/>
            <person name="Lindquist E."/>
            <person name="Kamisugi Y."/>
            <person name="Tanahashi T."/>
            <person name="Sakakibara K."/>
            <person name="Fujita T."/>
            <person name="Oishi K."/>
            <person name="Shin-I T."/>
            <person name="Kuroki Y."/>
            <person name="Toyoda A."/>
            <person name="Suzuki Y."/>
            <person name="Hashimoto A."/>
            <person name="Yamaguchi K."/>
            <person name="Sugano A."/>
            <person name="Kohara Y."/>
            <person name="Fujiyama A."/>
            <person name="Anterola A."/>
            <person name="Aoki S."/>
            <person name="Ashton N."/>
            <person name="Barbazuk W.B."/>
            <person name="Barker E."/>
            <person name="Bennetzen J."/>
            <person name="Bezanilla M."/>
            <person name="Blankenship R."/>
            <person name="Cho S.H."/>
            <person name="Dutcher S."/>
            <person name="Estelle M."/>
            <person name="Fawcett J.A."/>
            <person name="Gundlach H."/>
            <person name="Hanada K."/>
            <person name="Heyl A."/>
            <person name="Hicks K.A."/>
            <person name="Hugh J."/>
            <person name="Lohr M."/>
            <person name="Mayer K."/>
            <person name="Melkozernov A."/>
            <person name="Murata T."/>
            <person name="Nelson D."/>
            <person name="Pils B."/>
            <person name="Prigge M."/>
            <person name="Reiss B."/>
            <person name="Renner T."/>
            <person name="Rombauts S."/>
            <person name="Rushton P."/>
            <person name="Sanderfoot A."/>
            <person name="Schween G."/>
            <person name="Shiu S.-H."/>
            <person name="Stueber K."/>
            <person name="Theodoulou F.L."/>
            <person name="Tu H."/>
            <person name="Van de Peer Y."/>
            <person name="Verrier P.J."/>
            <person name="Waters E."/>
            <person name="Wood A."/>
            <person name="Yang L."/>
            <person name="Cove D."/>
            <person name="Cuming A."/>
            <person name="Hasebe M."/>
            <person name="Lucas S."/>
            <person name="Mishler D.B."/>
            <person name="Reski R."/>
            <person name="Grigoriev I."/>
            <person name="Quatrano R.S."/>
            <person name="Boore J.L."/>
        </authorList>
    </citation>
    <scope>NUCLEOTIDE SEQUENCE [LARGE SCALE GENOMIC DNA]</scope>
    <source>
        <strain evidence="2 3">cv. Gransden 2004</strain>
    </source>
</reference>
<reference evidence="1 3" key="2">
    <citation type="journal article" date="2018" name="Plant J.">
        <title>The Physcomitrella patens chromosome-scale assembly reveals moss genome structure and evolution.</title>
        <authorList>
            <person name="Lang D."/>
            <person name="Ullrich K.K."/>
            <person name="Murat F."/>
            <person name="Fuchs J."/>
            <person name="Jenkins J."/>
            <person name="Haas F.B."/>
            <person name="Piednoel M."/>
            <person name="Gundlach H."/>
            <person name="Van Bel M."/>
            <person name="Meyberg R."/>
            <person name="Vives C."/>
            <person name="Morata J."/>
            <person name="Symeonidi A."/>
            <person name="Hiss M."/>
            <person name="Muchero W."/>
            <person name="Kamisugi Y."/>
            <person name="Saleh O."/>
            <person name="Blanc G."/>
            <person name="Decker E.L."/>
            <person name="van Gessel N."/>
            <person name="Grimwood J."/>
            <person name="Hayes R.D."/>
            <person name="Graham S.W."/>
            <person name="Gunter L.E."/>
            <person name="McDaniel S.F."/>
            <person name="Hoernstein S.N.W."/>
            <person name="Larsson A."/>
            <person name="Li F.W."/>
            <person name="Perroud P.F."/>
            <person name="Phillips J."/>
            <person name="Ranjan P."/>
            <person name="Rokshar D.S."/>
            <person name="Rothfels C.J."/>
            <person name="Schneider L."/>
            <person name="Shu S."/>
            <person name="Stevenson D.W."/>
            <person name="Thummler F."/>
            <person name="Tillich M."/>
            <person name="Villarreal Aguilar J.C."/>
            <person name="Widiez T."/>
            <person name="Wong G.K."/>
            <person name="Wymore A."/>
            <person name="Zhang Y."/>
            <person name="Zimmer A.D."/>
            <person name="Quatrano R.S."/>
            <person name="Mayer K.F.X."/>
            <person name="Goodstein D."/>
            <person name="Casacuberta J.M."/>
            <person name="Vandepoele K."/>
            <person name="Reski R."/>
            <person name="Cuming A.C."/>
            <person name="Tuskan G.A."/>
            <person name="Maumus F."/>
            <person name="Salse J."/>
            <person name="Schmutz J."/>
            <person name="Rensing S.A."/>
        </authorList>
    </citation>
    <scope>NUCLEOTIDE SEQUENCE [LARGE SCALE GENOMIC DNA]</scope>
    <source>
        <strain evidence="2 3">cv. Gransden 2004</strain>
    </source>
</reference>
<dbReference type="InterPro" id="IPR001611">
    <property type="entry name" value="Leu-rich_rpt"/>
</dbReference>
<keyword evidence="3" id="KW-1185">Reference proteome</keyword>
<dbReference type="SUPFAM" id="SSF52058">
    <property type="entry name" value="L domain-like"/>
    <property type="match status" value="1"/>
</dbReference>
<organism evidence="1">
    <name type="scientific">Physcomitrium patens</name>
    <name type="common">Spreading-leaved earth moss</name>
    <name type="synonym">Physcomitrella patens</name>
    <dbReference type="NCBI Taxonomy" id="3218"/>
    <lineage>
        <taxon>Eukaryota</taxon>
        <taxon>Viridiplantae</taxon>
        <taxon>Streptophyta</taxon>
        <taxon>Embryophyta</taxon>
        <taxon>Bryophyta</taxon>
        <taxon>Bryophytina</taxon>
        <taxon>Bryopsida</taxon>
        <taxon>Funariidae</taxon>
        <taxon>Funariales</taxon>
        <taxon>Funariaceae</taxon>
        <taxon>Physcomitrium</taxon>
    </lineage>
</organism>
<evidence type="ECO:0000313" key="3">
    <source>
        <dbReference type="Proteomes" id="UP000006727"/>
    </source>
</evidence>
<gene>
    <name evidence="1" type="ORF">PHYPA_013645</name>
</gene>
<name>A0A2K1JYC1_PHYPA</name>
<dbReference type="PANTHER" id="PTHR45752:SF187">
    <property type="entry name" value="LEUCINE-RICH REPEAT AND IQ DOMAIN-CONTAINING PROTEIN 4"/>
    <property type="match status" value="1"/>
</dbReference>
<dbReference type="EMBL" id="ABEU02000010">
    <property type="protein sequence ID" value="PNR46526.1"/>
    <property type="molecule type" value="Genomic_DNA"/>
</dbReference>
<dbReference type="Proteomes" id="UP000006727">
    <property type="component" value="Chromosome 10"/>
</dbReference>
<dbReference type="Gene3D" id="3.80.10.10">
    <property type="entry name" value="Ribonuclease Inhibitor"/>
    <property type="match status" value="1"/>
</dbReference>
<sequence length="287" mass="31834">MIENVRHASLHPLHNIVGHEGSSHDYKQPVESTSVPKADVATTSSIRTSFSPLAITSGSQADQEIIEDGARPYSAKVLSSINYAKSHRLTELIPNGMGVERIPEMIGELTNLTSIDISGVQLLGSVYHLKKSKGLVDYFNFEFFHHSVEPLLRTILSCNYLFPISWFQEDTTIIELPGTIGQMKSLQELNFSNNHISILPLSFAMLTGLEKLEMNENPWVVPPLDVVKRGKEAVLKCMIDLVAQEAKVEEAAEKSGMSSRISSVFKKKKSPGSAYKVKQRNDLLIRA</sequence>
<dbReference type="InParanoid" id="A0A2K1JYC1"/>
<evidence type="ECO:0000313" key="2">
    <source>
        <dbReference type="EnsemblPlants" id="Pp3c10_9290V3.1"/>
    </source>
</evidence>
<protein>
    <submittedName>
        <fullName evidence="1 2">Uncharacterized protein</fullName>
    </submittedName>
</protein>
<accession>A0A2K1JYC1</accession>
<dbReference type="InterPro" id="IPR032675">
    <property type="entry name" value="LRR_dom_sf"/>
</dbReference>
<dbReference type="PROSITE" id="PS51450">
    <property type="entry name" value="LRR"/>
    <property type="match status" value="1"/>
</dbReference>
<dbReference type="PANTHER" id="PTHR45752">
    <property type="entry name" value="LEUCINE-RICH REPEAT-CONTAINING"/>
    <property type="match status" value="1"/>
</dbReference>
<dbReference type="EnsemblPlants" id="Pp3c10_9290V3.1">
    <property type="protein sequence ID" value="Pp3c10_9290V3.1"/>
    <property type="gene ID" value="Pp3c10_9290"/>
</dbReference>
<dbReference type="InterPro" id="IPR050715">
    <property type="entry name" value="LRR-SigEffector_domain"/>
</dbReference>
<reference evidence="2" key="3">
    <citation type="submission" date="2020-12" db="UniProtKB">
        <authorList>
            <consortium name="EnsemblPlants"/>
        </authorList>
    </citation>
    <scope>IDENTIFICATION</scope>
</reference>